<organism evidence="2 3">
    <name type="scientific">Toxoplasma gondii p89</name>
    <dbReference type="NCBI Taxonomy" id="943119"/>
    <lineage>
        <taxon>Eukaryota</taxon>
        <taxon>Sar</taxon>
        <taxon>Alveolata</taxon>
        <taxon>Apicomplexa</taxon>
        <taxon>Conoidasida</taxon>
        <taxon>Coccidia</taxon>
        <taxon>Eucoccidiorida</taxon>
        <taxon>Eimeriorina</taxon>
        <taxon>Sarcocystidae</taxon>
        <taxon>Toxoplasma</taxon>
    </lineage>
</organism>
<proteinExistence type="predicted"/>
<sequence>MLTLCAAFGPQGKQKQRKSPRAINSPPAPGNPVSAPAFTRLGLSNAEQDPLRSSRLAKAKMSVCLVSRQVIPPWMKGISEKSLAKRSHTTASLSSAFSSRTFSDGGLPGCRRRRRATKASKKLLFSTVCFRIWIKRKAICMQPACERARMQESVRTGFRSLTNEGQCSGKAIVGLQQNALEHANTPRACTP</sequence>
<dbReference type="OrthoDB" id="10358989at2759"/>
<evidence type="ECO:0000256" key="1">
    <source>
        <dbReference type="SAM" id="MobiDB-lite"/>
    </source>
</evidence>
<accession>A0A086K9H4</accession>
<dbReference type="VEuPathDB" id="ToxoDB:TGP89_310940"/>
<dbReference type="AlphaFoldDB" id="A0A086K9H4"/>
<protein>
    <submittedName>
        <fullName evidence="2">Uncharacterized protein</fullName>
    </submittedName>
</protein>
<evidence type="ECO:0000313" key="2">
    <source>
        <dbReference type="EMBL" id="KFG41042.1"/>
    </source>
</evidence>
<reference evidence="2 3" key="1">
    <citation type="submission" date="2014-03" db="EMBL/GenBank/DDBJ databases">
        <authorList>
            <person name="Sibley D."/>
            <person name="Venepally P."/>
            <person name="Karamycheva S."/>
            <person name="Hadjithomas M."/>
            <person name="Khan A."/>
            <person name="Brunk B."/>
            <person name="Roos D."/>
            <person name="Caler E."/>
            <person name="Lorenzi H."/>
        </authorList>
    </citation>
    <scope>NUCLEOTIDE SEQUENCE [LARGE SCALE GENOMIC DNA]</scope>
    <source>
        <strain evidence="3">p89</strain>
    </source>
</reference>
<gene>
    <name evidence="2" type="ORF">TGP89_310940</name>
</gene>
<dbReference type="Proteomes" id="UP000028828">
    <property type="component" value="Unassembled WGS sequence"/>
</dbReference>
<dbReference type="EMBL" id="AEYI02001144">
    <property type="protein sequence ID" value="KFG41042.1"/>
    <property type="molecule type" value="Genomic_DNA"/>
</dbReference>
<feature type="region of interest" description="Disordered" evidence="1">
    <location>
        <begin position="8"/>
        <end position="37"/>
    </location>
</feature>
<name>A0A086K9H4_TOXGO</name>
<evidence type="ECO:0000313" key="3">
    <source>
        <dbReference type="Proteomes" id="UP000028828"/>
    </source>
</evidence>
<comment type="caution">
    <text evidence="2">The sequence shown here is derived from an EMBL/GenBank/DDBJ whole genome shotgun (WGS) entry which is preliminary data.</text>
</comment>